<dbReference type="AlphaFoldDB" id="A0A0M3IJY9"/>
<dbReference type="Proteomes" id="UP000036681">
    <property type="component" value="Unplaced"/>
</dbReference>
<evidence type="ECO:0000313" key="1">
    <source>
        <dbReference type="Proteomes" id="UP000036681"/>
    </source>
</evidence>
<proteinExistence type="predicted"/>
<organism evidence="1 2">
    <name type="scientific">Ascaris lumbricoides</name>
    <name type="common">Giant roundworm</name>
    <dbReference type="NCBI Taxonomy" id="6252"/>
    <lineage>
        <taxon>Eukaryota</taxon>
        <taxon>Metazoa</taxon>
        <taxon>Ecdysozoa</taxon>
        <taxon>Nematoda</taxon>
        <taxon>Chromadorea</taxon>
        <taxon>Rhabditida</taxon>
        <taxon>Spirurina</taxon>
        <taxon>Ascaridomorpha</taxon>
        <taxon>Ascaridoidea</taxon>
        <taxon>Ascarididae</taxon>
        <taxon>Ascaris</taxon>
    </lineage>
</organism>
<protein>
    <submittedName>
        <fullName evidence="2">Transposase</fullName>
    </submittedName>
</protein>
<accession>A0A0M3IJY9</accession>
<reference evidence="2" key="1">
    <citation type="submission" date="2017-02" db="UniProtKB">
        <authorList>
            <consortium name="WormBaseParasite"/>
        </authorList>
    </citation>
    <scope>IDENTIFICATION</scope>
</reference>
<evidence type="ECO:0000313" key="2">
    <source>
        <dbReference type="WBParaSite" id="ALUE_0001902001-mRNA-1"/>
    </source>
</evidence>
<name>A0A0M3IJY9_ASCLU</name>
<sequence length="91" mass="10685">MKFIGTPVRVIKYSVKRHTVQLLRKGQQLRQDLKERCDRLPYIRFVDDGDDEVSAETMKLNQRQQMNTLIAKCTFAGRNILKSIFTRHCST</sequence>
<keyword evidence="1" id="KW-1185">Reference proteome</keyword>
<dbReference type="WBParaSite" id="ALUE_0001902001-mRNA-1">
    <property type="protein sequence ID" value="ALUE_0001902001-mRNA-1"/>
    <property type="gene ID" value="ALUE_0001902001"/>
</dbReference>